<dbReference type="InterPro" id="IPR002347">
    <property type="entry name" value="SDR_fam"/>
</dbReference>
<comment type="caution">
    <text evidence="2">The sequence shown here is derived from an EMBL/GenBank/DDBJ whole genome shotgun (WGS) entry which is preliminary data.</text>
</comment>
<dbReference type="InterPro" id="IPR036291">
    <property type="entry name" value="NAD(P)-bd_dom_sf"/>
</dbReference>
<dbReference type="SMART" id="SM00822">
    <property type="entry name" value="PKS_KR"/>
    <property type="match status" value="1"/>
</dbReference>
<dbReference type="PRINTS" id="PR00080">
    <property type="entry name" value="SDRFAMILY"/>
</dbReference>
<evidence type="ECO:0000259" key="1">
    <source>
        <dbReference type="SMART" id="SM00822"/>
    </source>
</evidence>
<evidence type="ECO:0000313" key="3">
    <source>
        <dbReference type="Proteomes" id="UP001595632"/>
    </source>
</evidence>
<organism evidence="2 3">
    <name type="scientific">Psychromarinibacter halotolerans</name>
    <dbReference type="NCBI Taxonomy" id="1775175"/>
    <lineage>
        <taxon>Bacteria</taxon>
        <taxon>Pseudomonadati</taxon>
        <taxon>Pseudomonadota</taxon>
        <taxon>Alphaproteobacteria</taxon>
        <taxon>Rhodobacterales</taxon>
        <taxon>Paracoccaceae</taxon>
        <taxon>Psychromarinibacter</taxon>
    </lineage>
</organism>
<feature type="domain" description="Ketoreductase" evidence="1">
    <location>
        <begin position="6"/>
        <end position="145"/>
    </location>
</feature>
<dbReference type="EMBL" id="JBHRTB010000010">
    <property type="protein sequence ID" value="MFC3144319.1"/>
    <property type="molecule type" value="Genomic_DNA"/>
</dbReference>
<protein>
    <submittedName>
        <fullName evidence="2">SDR family oxidoreductase</fullName>
    </submittedName>
</protein>
<accession>A0ABV7GRQ9</accession>
<gene>
    <name evidence="2" type="ORF">ACFOGP_16470</name>
</gene>
<dbReference type="Gene3D" id="3.40.50.720">
    <property type="entry name" value="NAD(P)-binding Rossmann-like Domain"/>
    <property type="match status" value="1"/>
</dbReference>
<dbReference type="Proteomes" id="UP001595632">
    <property type="component" value="Unassembled WGS sequence"/>
</dbReference>
<dbReference type="PRINTS" id="PR00081">
    <property type="entry name" value="GDHRDH"/>
</dbReference>
<evidence type="ECO:0000313" key="2">
    <source>
        <dbReference type="EMBL" id="MFC3144319.1"/>
    </source>
</evidence>
<dbReference type="Pfam" id="PF13561">
    <property type="entry name" value="adh_short_C2"/>
    <property type="match status" value="1"/>
</dbReference>
<dbReference type="RefSeq" id="WP_275634705.1">
    <property type="nucleotide sequence ID" value="NZ_JARGYD010000011.1"/>
</dbReference>
<dbReference type="InterPro" id="IPR057326">
    <property type="entry name" value="KR_dom"/>
</dbReference>
<sequence length="259" mass="26870">MSNSAEVAIVTGASQGLGRAIALELASGGRALVLSARRADVLAEVADEARAAGAPDVLVQATDLSQPEAPAQVVAQTMERFGRIDVLVNNAGTTKRGDFLDLTDEDFLSGFGLKFHAAVRFCRAAWPALAESGGSIVNISGIGAQTPAADFTIGGSVNSAMINFGKAISKRGLPQGIRVNTVCPGHILTDRLSKRVQALADREGITFDAAADRFRAESKIERYGTPEEIAQLVGFLCSDKAAYIQGTVIVADGGATPGI</sequence>
<keyword evidence="3" id="KW-1185">Reference proteome</keyword>
<dbReference type="PANTHER" id="PTHR43975">
    <property type="entry name" value="ZGC:101858"/>
    <property type="match status" value="1"/>
</dbReference>
<proteinExistence type="predicted"/>
<dbReference type="SUPFAM" id="SSF51735">
    <property type="entry name" value="NAD(P)-binding Rossmann-fold domains"/>
    <property type="match status" value="1"/>
</dbReference>
<dbReference type="PANTHER" id="PTHR43975:SF2">
    <property type="entry name" value="EG:BACR7A4.14 PROTEIN-RELATED"/>
    <property type="match status" value="1"/>
</dbReference>
<name>A0ABV7GRQ9_9RHOB</name>
<reference evidence="3" key="1">
    <citation type="journal article" date="2019" name="Int. J. Syst. Evol. Microbiol.">
        <title>The Global Catalogue of Microorganisms (GCM) 10K type strain sequencing project: providing services to taxonomists for standard genome sequencing and annotation.</title>
        <authorList>
            <consortium name="The Broad Institute Genomics Platform"/>
            <consortium name="The Broad Institute Genome Sequencing Center for Infectious Disease"/>
            <person name="Wu L."/>
            <person name="Ma J."/>
        </authorList>
    </citation>
    <scope>NUCLEOTIDE SEQUENCE [LARGE SCALE GENOMIC DNA]</scope>
    <source>
        <strain evidence="3">KCTC 52366</strain>
    </source>
</reference>